<keyword evidence="2" id="KW-1185">Reference proteome</keyword>
<dbReference type="STRING" id="70667.A0A183T656"/>
<accession>A0A183T656</accession>
<evidence type="ECO:0000313" key="1">
    <source>
        <dbReference type="EMBL" id="VDL98339.1"/>
    </source>
</evidence>
<evidence type="ECO:0000313" key="2">
    <source>
        <dbReference type="Proteomes" id="UP000275846"/>
    </source>
</evidence>
<dbReference type="AlphaFoldDB" id="A0A183T656"/>
<proteinExistence type="predicted"/>
<gene>
    <name evidence="1" type="ORF">SSLN_LOCUS11954</name>
</gene>
<protein>
    <submittedName>
        <fullName evidence="3">Non-specific serine/threonine protein kinase</fullName>
    </submittedName>
</protein>
<evidence type="ECO:0000313" key="3">
    <source>
        <dbReference type="WBParaSite" id="SSLN_0001240401-mRNA-1"/>
    </source>
</evidence>
<reference evidence="1 2" key="2">
    <citation type="submission" date="2018-11" db="EMBL/GenBank/DDBJ databases">
        <authorList>
            <consortium name="Pathogen Informatics"/>
        </authorList>
    </citation>
    <scope>NUCLEOTIDE SEQUENCE [LARGE SCALE GENOMIC DNA]</scope>
    <source>
        <strain evidence="1 2">NST_G2</strain>
    </source>
</reference>
<dbReference type="WBParaSite" id="SSLN_0001240401-mRNA-1">
    <property type="protein sequence ID" value="SSLN_0001240401-mRNA-1"/>
    <property type="gene ID" value="SSLN_0001240401"/>
</dbReference>
<dbReference type="OrthoDB" id="10374989at2759"/>
<dbReference type="Proteomes" id="UP000275846">
    <property type="component" value="Unassembled WGS sequence"/>
</dbReference>
<organism evidence="3">
    <name type="scientific">Schistocephalus solidus</name>
    <name type="common">Tapeworm</name>
    <dbReference type="NCBI Taxonomy" id="70667"/>
    <lineage>
        <taxon>Eukaryota</taxon>
        <taxon>Metazoa</taxon>
        <taxon>Spiralia</taxon>
        <taxon>Lophotrochozoa</taxon>
        <taxon>Platyhelminthes</taxon>
        <taxon>Cestoda</taxon>
        <taxon>Eucestoda</taxon>
        <taxon>Diphyllobothriidea</taxon>
        <taxon>Diphyllobothriidae</taxon>
        <taxon>Schistocephalus</taxon>
    </lineage>
</organism>
<sequence length="645" mass="71591">MQPRRMPLRDLLYLRRAKSLPDSFPEVAADGQALDVSASACVSRIRQTICTSDGSDEMLSALSLFDALTQLHRSCSLQLFCQLDEIFFKALACSLLGRDPDPLTQTATADLARDLCAVLFRALQKSSKPFGIHSSVYRSFEALTRHLVLPLLVVISSPGLDSLVPSSAWALTYLLRATNSLQGLSPPPEPHLPTWPQRLMLLEHLLEAFEVQFRSLSRLTHSLRRSNNSTSAEDIEDVNFDALYPLFSLLAQSPIDLALRENTCTRLRSLMKQFIDFLAAFTAYILTKSGAQFFYQCLQTLQDSTLLPVSQQFLCALHRLASHDRGCFVTPEVLTHLEVLAEGLSSLGTSSGAQAHITACLTEIFGILCSASSSSASWQATLSANEQLHLFFDFPVALLVTLKRRICWLHYCSDLLILLTKTWQSSSTLTLDEHSLSVLLEECLLTVRGPASRAVCLALVSLFSSQRENRIPHGLLASTLDWLDSIIRLYILPVGVPVCDGPALWDRFHTNLSKSCLDVLTIRGYSQPVLAFGHHCDKLPTLLPYSVFAVCSFLTPYKLLQSRQPFDLPCLMAIGFALDPTPTVDSRGLFFCLCRLVSALRNQHLQHFDDDLCDHHGPFLVSTRSLLMMISMISLSNIPAGYSHS</sequence>
<reference evidence="3" key="1">
    <citation type="submission" date="2016-06" db="UniProtKB">
        <authorList>
            <consortium name="WormBaseParasite"/>
        </authorList>
    </citation>
    <scope>IDENTIFICATION</scope>
</reference>
<dbReference type="EMBL" id="UYSU01036912">
    <property type="protein sequence ID" value="VDL98339.1"/>
    <property type="molecule type" value="Genomic_DNA"/>
</dbReference>
<name>A0A183T656_SCHSO</name>